<evidence type="ECO:0000313" key="1">
    <source>
        <dbReference type="EMBL" id="KAI0082978.1"/>
    </source>
</evidence>
<gene>
    <name evidence="1" type="ORF">BDY19DRAFT_998995</name>
</gene>
<keyword evidence="2" id="KW-1185">Reference proteome</keyword>
<name>A0ACB8TLS7_9APHY</name>
<reference evidence="1" key="1">
    <citation type="journal article" date="2021" name="Environ. Microbiol.">
        <title>Gene family expansions and transcriptome signatures uncover fungal adaptations to wood decay.</title>
        <authorList>
            <person name="Hage H."/>
            <person name="Miyauchi S."/>
            <person name="Viragh M."/>
            <person name="Drula E."/>
            <person name="Min B."/>
            <person name="Chaduli D."/>
            <person name="Navarro D."/>
            <person name="Favel A."/>
            <person name="Norest M."/>
            <person name="Lesage-Meessen L."/>
            <person name="Balint B."/>
            <person name="Merenyi Z."/>
            <person name="de Eugenio L."/>
            <person name="Morin E."/>
            <person name="Martinez A.T."/>
            <person name="Baldrian P."/>
            <person name="Stursova M."/>
            <person name="Martinez M.J."/>
            <person name="Novotny C."/>
            <person name="Magnuson J.K."/>
            <person name="Spatafora J.W."/>
            <person name="Maurice S."/>
            <person name="Pangilinan J."/>
            <person name="Andreopoulos W."/>
            <person name="LaButti K."/>
            <person name="Hundley H."/>
            <person name="Na H."/>
            <person name="Kuo A."/>
            <person name="Barry K."/>
            <person name="Lipzen A."/>
            <person name="Henrissat B."/>
            <person name="Riley R."/>
            <person name="Ahrendt S."/>
            <person name="Nagy L.G."/>
            <person name="Grigoriev I.V."/>
            <person name="Martin F."/>
            <person name="Rosso M.N."/>
        </authorList>
    </citation>
    <scope>NUCLEOTIDE SEQUENCE</scope>
    <source>
        <strain evidence="1">CBS 384.51</strain>
    </source>
</reference>
<comment type="caution">
    <text evidence="1">The sequence shown here is derived from an EMBL/GenBank/DDBJ whole genome shotgun (WGS) entry which is preliminary data.</text>
</comment>
<accession>A0ACB8TLS7</accession>
<sequence length="313" mass="35459">MSKREVMLSRILGLTSSRMPLITSKVPLDLVLRLYSLRREVRIGLSSTCVLTSMNPLYGVAIGIFQRYDLSLLRWPPKSRAQDPEVRQLVDLETHLILSNGNPPIKNLVYTEEGCRIQHRIGTAIDLNEHCRLLIDLISILEFFNNMIYLFKDLPDDAVHVPAEYCESGAIDLYPQAFLGNKSHYQAGCLPAVFHPVIKKINSLLIGHDDEELARDSPVTGGSCQAYNSVLHHIRYQVQSHDVQLAEQTAFTASIFASSLKERNRAHALQEKIRSKDLVFARLQDKLRSPNINISLRMENVYHIDLAAINDPH</sequence>
<protein>
    <submittedName>
        <fullName evidence="1">Uncharacterized protein</fullName>
    </submittedName>
</protein>
<dbReference type="EMBL" id="MU275033">
    <property type="protein sequence ID" value="KAI0082978.1"/>
    <property type="molecule type" value="Genomic_DNA"/>
</dbReference>
<proteinExistence type="predicted"/>
<organism evidence="1 2">
    <name type="scientific">Irpex rosettiformis</name>
    <dbReference type="NCBI Taxonomy" id="378272"/>
    <lineage>
        <taxon>Eukaryota</taxon>
        <taxon>Fungi</taxon>
        <taxon>Dikarya</taxon>
        <taxon>Basidiomycota</taxon>
        <taxon>Agaricomycotina</taxon>
        <taxon>Agaricomycetes</taxon>
        <taxon>Polyporales</taxon>
        <taxon>Irpicaceae</taxon>
        <taxon>Irpex</taxon>
    </lineage>
</organism>
<dbReference type="Proteomes" id="UP001055072">
    <property type="component" value="Unassembled WGS sequence"/>
</dbReference>
<evidence type="ECO:0000313" key="2">
    <source>
        <dbReference type="Proteomes" id="UP001055072"/>
    </source>
</evidence>